<evidence type="ECO:0000313" key="2">
    <source>
        <dbReference type="EMBL" id="QPE04540.1"/>
    </source>
</evidence>
<evidence type="ECO:0000313" key="3">
    <source>
        <dbReference type="Proteomes" id="UP000594480"/>
    </source>
</evidence>
<feature type="region of interest" description="Disordered" evidence="1">
    <location>
        <begin position="1"/>
        <end position="32"/>
    </location>
</feature>
<protein>
    <submittedName>
        <fullName evidence="2">Uncharacterized protein</fullName>
    </submittedName>
</protein>
<dbReference type="KEGG" id="msf:IT882_15665"/>
<dbReference type="Proteomes" id="UP000594480">
    <property type="component" value="Chromosome"/>
</dbReference>
<reference evidence="2 3" key="1">
    <citation type="submission" date="2020-11" db="EMBL/GenBank/DDBJ databases">
        <title>Amino acid is mineralized and recycled by bacteria in oceanic microbiome.</title>
        <authorList>
            <person name="Zheng L.Y."/>
        </authorList>
    </citation>
    <scope>NUCLEOTIDE SEQUENCE [LARGE SCALE GENOMIC DNA]</scope>
    <source>
        <strain evidence="2 3">A32-1</strain>
    </source>
</reference>
<dbReference type="AlphaFoldDB" id="A0A7S8MXS7"/>
<proteinExistence type="predicted"/>
<dbReference type="EMBL" id="CP064760">
    <property type="protein sequence ID" value="QPE04540.1"/>
    <property type="molecule type" value="Genomic_DNA"/>
</dbReference>
<sequence>MEPPRDRTPTRLPALEGQQGTRRRLRGHPCPRRHRRALRRALGPAAPTHTRAQRVGRSYALTVARRHGWLPPLAWDDIDTDPAPPTAGQEPLLDEIAIELALAGQNVRLTRDERLEATRRGTERGLSLTQLSDLLGVDVRTIDRDRDDLGLRQAA</sequence>
<keyword evidence="3" id="KW-1185">Reference proteome</keyword>
<gene>
    <name evidence="2" type="ORF">IT882_15665</name>
</gene>
<feature type="compositionally biased region" description="Basic residues" evidence="1">
    <location>
        <begin position="21"/>
        <end position="32"/>
    </location>
</feature>
<accession>A0A7S8MXS7</accession>
<evidence type="ECO:0000256" key="1">
    <source>
        <dbReference type="SAM" id="MobiDB-lite"/>
    </source>
</evidence>
<organism evidence="2 3">
    <name type="scientific">Microbacterium schleiferi</name>
    <dbReference type="NCBI Taxonomy" id="69362"/>
    <lineage>
        <taxon>Bacteria</taxon>
        <taxon>Bacillati</taxon>
        <taxon>Actinomycetota</taxon>
        <taxon>Actinomycetes</taxon>
        <taxon>Micrococcales</taxon>
        <taxon>Microbacteriaceae</taxon>
        <taxon>Microbacterium</taxon>
    </lineage>
</organism>
<name>A0A7S8MXS7_9MICO</name>
<dbReference type="RefSeq" id="WP_195692597.1">
    <property type="nucleotide sequence ID" value="NZ_CP064760.1"/>
</dbReference>